<comment type="similarity">
    <text evidence="1">Belongs to the SAPS family.</text>
</comment>
<dbReference type="Pfam" id="PF04499">
    <property type="entry name" value="SAPS"/>
    <property type="match status" value="1"/>
</dbReference>
<reference evidence="2" key="3">
    <citation type="submission" date="2025-09" db="UniProtKB">
        <authorList>
            <consortium name="Ensembl"/>
        </authorList>
    </citation>
    <scope>IDENTIFICATION</scope>
</reference>
<dbReference type="InterPro" id="IPR007587">
    <property type="entry name" value="SAPS"/>
</dbReference>
<dbReference type="PANTHER" id="PTHR12634">
    <property type="entry name" value="SIT4 YEAST -ASSOCIATING PROTEIN-RELATED"/>
    <property type="match status" value="1"/>
</dbReference>
<dbReference type="GO" id="GO:0005634">
    <property type="term" value="C:nucleus"/>
    <property type="evidence" value="ECO:0007669"/>
    <property type="project" value="TreeGrafter"/>
</dbReference>
<organism evidence="2 3">
    <name type="scientific">Scleropages formosus</name>
    <name type="common">Asian bonytongue</name>
    <name type="synonym">Osteoglossum formosum</name>
    <dbReference type="NCBI Taxonomy" id="113540"/>
    <lineage>
        <taxon>Eukaryota</taxon>
        <taxon>Metazoa</taxon>
        <taxon>Chordata</taxon>
        <taxon>Craniata</taxon>
        <taxon>Vertebrata</taxon>
        <taxon>Euteleostomi</taxon>
        <taxon>Actinopterygii</taxon>
        <taxon>Neopterygii</taxon>
        <taxon>Teleostei</taxon>
        <taxon>Osteoglossocephala</taxon>
        <taxon>Osteoglossomorpha</taxon>
        <taxon>Osteoglossiformes</taxon>
        <taxon>Osteoglossidae</taxon>
        <taxon>Scleropages</taxon>
    </lineage>
</organism>
<accession>A0A8C9RKT3</accession>
<protein>
    <submittedName>
        <fullName evidence="2">Uncharacterized protein</fullName>
    </submittedName>
</protein>
<sequence length="245" mass="27721">MFTWFDLRATSRIDTSLEKDDVTPTELMDEEDVLQECKALDRKLDLVNLITREPCSDTDEKLKYKYPNISCELLTCDVAEVNNWLGEDEALRMKLYGFLQNDPPQPSVGKFLQQLLGRSHEQEARPCRLEEQPFLLKTQIIGTSAIMDLLLRMLTCIEPQHFRRDVLNVKKVVQQLVDMVQPSQDEDVVPLGVPCDGLASRPGCVPSPFSLLLCVARLASGSPRLRTEQVVSDDVCVCVCVSDFM</sequence>
<dbReference type="Ensembl" id="ENSSFOT00015018941.2">
    <property type="protein sequence ID" value="ENSSFOP00015018728.2"/>
    <property type="gene ID" value="ENSSFOG00015011996.2"/>
</dbReference>
<dbReference type="GeneTree" id="ENSGT00390000009899"/>
<dbReference type="PANTHER" id="PTHR12634:SF12">
    <property type="entry name" value="SERINE_THREONINE-PROTEIN PHOSPHATASE 6 REGULATORY SUBUNIT 3"/>
    <property type="match status" value="1"/>
</dbReference>
<evidence type="ECO:0000256" key="1">
    <source>
        <dbReference type="ARBA" id="ARBA00006180"/>
    </source>
</evidence>
<reference evidence="2" key="2">
    <citation type="submission" date="2025-08" db="UniProtKB">
        <authorList>
            <consortium name="Ensembl"/>
        </authorList>
    </citation>
    <scope>IDENTIFICATION</scope>
</reference>
<proteinExistence type="inferred from homology"/>
<dbReference type="GO" id="GO:0019903">
    <property type="term" value="F:protein phosphatase binding"/>
    <property type="evidence" value="ECO:0007669"/>
    <property type="project" value="InterPro"/>
</dbReference>
<dbReference type="GO" id="GO:0005829">
    <property type="term" value="C:cytosol"/>
    <property type="evidence" value="ECO:0007669"/>
    <property type="project" value="TreeGrafter"/>
</dbReference>
<evidence type="ECO:0000313" key="2">
    <source>
        <dbReference type="Ensembl" id="ENSSFOP00015018728.2"/>
    </source>
</evidence>
<keyword evidence="3" id="KW-1185">Reference proteome</keyword>
<dbReference type="GO" id="GO:0019888">
    <property type="term" value="F:protein phosphatase regulator activity"/>
    <property type="evidence" value="ECO:0007669"/>
    <property type="project" value="TreeGrafter"/>
</dbReference>
<reference evidence="2 3" key="1">
    <citation type="submission" date="2019-04" db="EMBL/GenBank/DDBJ databases">
        <authorList>
            <consortium name="Wellcome Sanger Institute Data Sharing"/>
        </authorList>
    </citation>
    <scope>NUCLEOTIDE SEQUENCE [LARGE SCALE GENOMIC DNA]</scope>
</reference>
<name>A0A8C9RKT3_SCLFO</name>
<evidence type="ECO:0000313" key="3">
    <source>
        <dbReference type="Proteomes" id="UP000694397"/>
    </source>
</evidence>
<dbReference type="Proteomes" id="UP000694397">
    <property type="component" value="Chromosome 11"/>
</dbReference>
<dbReference type="OrthoDB" id="295029at2759"/>
<dbReference type="AlphaFoldDB" id="A0A8C9RKT3"/>